<keyword evidence="1" id="KW-0472">Membrane</keyword>
<accession>A0A0J1IRN2</accession>
<protein>
    <submittedName>
        <fullName evidence="2">Intracellular septation protein A</fullName>
    </submittedName>
</protein>
<proteinExistence type="predicted"/>
<feature type="transmembrane region" description="Helical" evidence="1">
    <location>
        <begin position="76"/>
        <end position="94"/>
    </location>
</feature>
<organism evidence="2 3">
    <name type="scientific">Desulfosporosinus acididurans</name>
    <dbReference type="NCBI Taxonomy" id="476652"/>
    <lineage>
        <taxon>Bacteria</taxon>
        <taxon>Bacillati</taxon>
        <taxon>Bacillota</taxon>
        <taxon>Clostridia</taxon>
        <taxon>Eubacteriales</taxon>
        <taxon>Desulfitobacteriaceae</taxon>
        <taxon>Desulfosporosinus</taxon>
    </lineage>
</organism>
<feature type="transmembrane region" description="Helical" evidence="1">
    <location>
        <begin position="106"/>
        <end position="131"/>
    </location>
</feature>
<dbReference type="NCBIfam" id="NF041646">
    <property type="entry name" value="VC0807_fam"/>
    <property type="match status" value="1"/>
</dbReference>
<feature type="transmembrane region" description="Helical" evidence="1">
    <location>
        <begin position="49"/>
        <end position="69"/>
    </location>
</feature>
<keyword evidence="3" id="KW-1185">Reference proteome</keyword>
<sequence>MNTLKSKEVQSNQAVTQKLLSENFFNLEFFLSVVIPIILFSAFDHFDRTLTGTITAGVWSLGVLLLQFCFRRNVNIYGAIGAGCAAIGLIGTVLSNDPIYYLVSPIIIDLILAAIFFGSVILGKPLIRILAEYSLKQGFSEEIRKQPKFKSAWIILTIAWGVLSITQALLRVVLLYTVSKNVYYAISTAYGNISTPLLLIISFWFPGWYWKRSNT</sequence>
<comment type="caution">
    <text evidence="2">The sequence shown here is derived from an EMBL/GenBank/DDBJ whole genome shotgun (WGS) entry which is preliminary data.</text>
</comment>
<dbReference type="RefSeq" id="WP_047808495.1">
    <property type="nucleotide sequence ID" value="NZ_LDZY01000002.1"/>
</dbReference>
<evidence type="ECO:0000313" key="2">
    <source>
        <dbReference type="EMBL" id="KLU67336.1"/>
    </source>
</evidence>
<gene>
    <name evidence="2" type="primary">yciB</name>
    <name evidence="2" type="ORF">DEAC_c05480</name>
</gene>
<dbReference type="EMBL" id="LDZY01000002">
    <property type="protein sequence ID" value="KLU67336.1"/>
    <property type="molecule type" value="Genomic_DNA"/>
</dbReference>
<reference evidence="2 3" key="1">
    <citation type="submission" date="2015-06" db="EMBL/GenBank/DDBJ databases">
        <title>Draft genome of the moderately acidophilic sulfate reducer Candidatus Desulfosporosinus acididurans strain M1.</title>
        <authorList>
            <person name="Poehlein A."/>
            <person name="Petzsch P."/>
            <person name="Johnson B.D."/>
            <person name="Schloemann M."/>
            <person name="Daniel R."/>
            <person name="Muehling M."/>
        </authorList>
    </citation>
    <scope>NUCLEOTIDE SEQUENCE [LARGE SCALE GENOMIC DNA]</scope>
    <source>
        <strain evidence="2 3">M1</strain>
    </source>
</reference>
<feature type="transmembrane region" description="Helical" evidence="1">
    <location>
        <begin position="24"/>
        <end position="43"/>
    </location>
</feature>
<dbReference type="STRING" id="476652.DEAC_c05480"/>
<name>A0A0J1IRN2_9FIRM</name>
<keyword evidence="1" id="KW-0812">Transmembrane</keyword>
<evidence type="ECO:0000256" key="1">
    <source>
        <dbReference type="SAM" id="Phobius"/>
    </source>
</evidence>
<dbReference type="PATRIC" id="fig|476652.3.peg.556"/>
<dbReference type="AlphaFoldDB" id="A0A0J1IRN2"/>
<feature type="transmembrane region" description="Helical" evidence="1">
    <location>
        <begin position="182"/>
        <end position="205"/>
    </location>
</feature>
<keyword evidence="1" id="KW-1133">Transmembrane helix</keyword>
<dbReference type="Proteomes" id="UP000036356">
    <property type="component" value="Unassembled WGS sequence"/>
</dbReference>
<evidence type="ECO:0000313" key="3">
    <source>
        <dbReference type="Proteomes" id="UP000036356"/>
    </source>
</evidence>
<feature type="transmembrane region" description="Helical" evidence="1">
    <location>
        <begin position="152"/>
        <end position="176"/>
    </location>
</feature>